<proteinExistence type="predicted"/>
<dbReference type="EMBL" id="CALZ01000068">
    <property type="protein sequence ID" value="CCK83342.1"/>
    <property type="molecule type" value="Genomic_DNA"/>
</dbReference>
<organism evidence="1 2">
    <name type="scientific">Lactobacillus equicursoris 66c</name>
    <dbReference type="NCBI Taxonomy" id="872326"/>
    <lineage>
        <taxon>Bacteria</taxon>
        <taxon>Bacillati</taxon>
        <taxon>Bacillota</taxon>
        <taxon>Bacilli</taxon>
        <taxon>Lactobacillales</taxon>
        <taxon>Lactobacillaceae</taxon>
        <taxon>Lactobacillus</taxon>
    </lineage>
</organism>
<sequence length="225" mass="26226">MFNIIDLLQWMQQIREKLQGKIDFDEDGYPLFKESDFVANIPEDMVDFSNRNNHRITAPKGRTLLVFYEADRKIYPRFYKLEQELPIYRQYAGVVFPDVTITADMDEELQLTLSLANQLFATYLVSKGVKVAVNTRATTTMTRNIFRNIPRHVMCVSGFLGCKSSNDFFEASRYTDKILSLQPSHLLIYGKARQHDKLVDEQLDMLGVDYHYYEDFHSKCHRGAA</sequence>
<dbReference type="OrthoDB" id="1998712at2"/>
<reference evidence="1 2" key="1">
    <citation type="submission" date="2012-08" db="EMBL/GenBank/DDBJ databases">
        <title>Draft Genome Sequences of Lactobacillus equicursoris CIP 110162T, isolated from thoroughbred racehorse feces and Lactobacillus sp. CRBIP 24.137 isolated from urine of human.</title>
        <authorList>
            <person name="Cousin S."/>
            <person name="Loux V."/>
            <person name="Ma L."/>
            <person name="Creno S."/>
            <person name="Clermont D."/>
            <person name="Bizet C."/>
            <person name="Bouchier C."/>
        </authorList>
    </citation>
    <scope>NUCLEOTIDE SEQUENCE [LARGE SCALE GENOMIC DNA]</scope>
    <source>
        <strain evidence="1 2">66c</strain>
    </source>
</reference>
<dbReference type="AlphaFoldDB" id="K0NEK0"/>
<evidence type="ECO:0000313" key="1">
    <source>
        <dbReference type="EMBL" id="CCK83342.1"/>
    </source>
</evidence>
<comment type="caution">
    <text evidence="1">The sequence shown here is derived from an EMBL/GenBank/DDBJ whole genome shotgun (WGS) entry which is preliminary data.</text>
</comment>
<accession>K0NEK0</accession>
<dbReference type="Proteomes" id="UP000009325">
    <property type="component" value="Unassembled WGS sequence"/>
</dbReference>
<evidence type="ECO:0008006" key="3">
    <source>
        <dbReference type="Google" id="ProtNLM"/>
    </source>
</evidence>
<gene>
    <name evidence="1" type="ORF">BN146_03565</name>
</gene>
<evidence type="ECO:0000313" key="2">
    <source>
        <dbReference type="Proteomes" id="UP000009325"/>
    </source>
</evidence>
<dbReference type="Pfam" id="PF14386">
    <property type="entry name" value="DUF4417"/>
    <property type="match status" value="1"/>
</dbReference>
<dbReference type="InterPro" id="IPR025530">
    <property type="entry name" value="DUF4417"/>
</dbReference>
<dbReference type="RefSeq" id="WP_009557847.1">
    <property type="nucleotide sequence ID" value="NZ_CALZ01000068.1"/>
</dbReference>
<name>K0NEK0_9LACO</name>
<protein>
    <recommendedName>
        <fullName evidence="3">DUF4417 domain-containing protein</fullName>
    </recommendedName>
</protein>